<keyword evidence="1" id="KW-0378">Hydrolase</keyword>
<dbReference type="GO" id="GO:0016787">
    <property type="term" value="F:hydrolase activity"/>
    <property type="evidence" value="ECO:0007669"/>
    <property type="project" value="UniProtKB-KW"/>
</dbReference>
<name>A0A1S1PN99_9ACTN</name>
<dbReference type="PIRSF" id="PIRSF030802">
    <property type="entry name" value="UCP030802"/>
    <property type="match status" value="1"/>
</dbReference>
<protein>
    <submittedName>
        <fullName evidence="1">Sucrose-6-phosphate hydrolase</fullName>
    </submittedName>
</protein>
<dbReference type="Gene3D" id="3.40.50.1000">
    <property type="entry name" value="HAD superfamily/HAD-like"/>
    <property type="match status" value="2"/>
</dbReference>
<dbReference type="SUPFAM" id="SSF56784">
    <property type="entry name" value="HAD-like"/>
    <property type="match status" value="1"/>
</dbReference>
<dbReference type="InterPro" id="IPR023214">
    <property type="entry name" value="HAD_sf"/>
</dbReference>
<sequence>MPAPAPAPAPDGPHLLACDLDQTLIFARKSFRLVSGTAEPEVTLVERIDGVPSAYSTTRALDILARLHRTAVFVPVTTRTLAQYRRIDLGVRPAFAIAANGGHLLVDGEPDPAWAEQVAARLTGTCAPLAEMEALAARLDAAGWARIVRVADGLFVYLVAHSREAIPDLSDVAAEVASAGWSLSTQGRKVYLVPTALTKQAAVAEVARRAGASRVLAAGDSVLDAPMLAAADLAVRPAHGELHEQGWQAPNLTVTTATGLLAAEELLTLLHTWSTSHPEPAR</sequence>
<evidence type="ECO:0000313" key="1">
    <source>
        <dbReference type="EMBL" id="OHV22757.1"/>
    </source>
</evidence>
<reference evidence="2" key="1">
    <citation type="submission" date="2016-07" db="EMBL/GenBank/DDBJ databases">
        <title>Frankia sp. NRRL B-16219 Genome sequencing.</title>
        <authorList>
            <person name="Ghodhbane-Gtari F."/>
            <person name="Swanson E."/>
            <person name="Gueddou A."/>
            <person name="Louati M."/>
            <person name="Nouioui I."/>
            <person name="Hezbri K."/>
            <person name="Abebe-Akele F."/>
            <person name="Simpson S."/>
            <person name="Morris K."/>
            <person name="Thomas K."/>
            <person name="Gtari M."/>
            <person name="Tisa L.S."/>
        </authorList>
    </citation>
    <scope>NUCLEOTIDE SEQUENCE [LARGE SCALE GENOMIC DNA]</scope>
    <source>
        <strain evidence="2">NRRL B-16219</strain>
    </source>
</reference>
<accession>A0A1S1PN99</accession>
<organism evidence="1 2">
    <name type="scientific">Parafrankia soli</name>
    <dbReference type="NCBI Taxonomy" id="2599596"/>
    <lineage>
        <taxon>Bacteria</taxon>
        <taxon>Bacillati</taxon>
        <taxon>Actinomycetota</taxon>
        <taxon>Actinomycetes</taxon>
        <taxon>Frankiales</taxon>
        <taxon>Frankiaceae</taxon>
        <taxon>Parafrankia</taxon>
    </lineage>
</organism>
<dbReference type="Proteomes" id="UP000179769">
    <property type="component" value="Unassembled WGS sequence"/>
</dbReference>
<dbReference type="AlphaFoldDB" id="A0A1S1PN99"/>
<proteinExistence type="predicted"/>
<dbReference type="InterPro" id="IPR024197">
    <property type="entry name" value="TPP-like"/>
</dbReference>
<keyword evidence="2" id="KW-1185">Reference proteome</keyword>
<comment type="caution">
    <text evidence="1">The sequence shown here is derived from an EMBL/GenBank/DDBJ whole genome shotgun (WGS) entry which is preliminary data.</text>
</comment>
<dbReference type="InterPro" id="IPR036412">
    <property type="entry name" value="HAD-like_sf"/>
</dbReference>
<dbReference type="EMBL" id="MAXA01000244">
    <property type="protein sequence ID" value="OHV22757.1"/>
    <property type="molecule type" value="Genomic_DNA"/>
</dbReference>
<evidence type="ECO:0000313" key="2">
    <source>
        <dbReference type="Proteomes" id="UP000179769"/>
    </source>
</evidence>
<dbReference type="OrthoDB" id="1666512at2"/>
<gene>
    <name evidence="1" type="ORF">BBK14_25225</name>
</gene>